<evidence type="ECO:0000313" key="2">
    <source>
        <dbReference type="EMBL" id="KAL2634687.1"/>
    </source>
</evidence>
<dbReference type="EMBL" id="JBHFFA010000003">
    <property type="protein sequence ID" value="KAL2634687.1"/>
    <property type="molecule type" value="Genomic_DNA"/>
</dbReference>
<dbReference type="Pfam" id="PF03105">
    <property type="entry name" value="SPX"/>
    <property type="match status" value="1"/>
</dbReference>
<reference evidence="2 3" key="1">
    <citation type="submission" date="2024-09" db="EMBL/GenBank/DDBJ databases">
        <title>Chromosome-scale assembly of Riccia fluitans.</title>
        <authorList>
            <person name="Paukszto L."/>
            <person name="Sawicki J."/>
            <person name="Karawczyk K."/>
            <person name="Piernik-Szablinska J."/>
            <person name="Szczecinska M."/>
            <person name="Mazdziarz M."/>
        </authorList>
    </citation>
    <scope>NUCLEOTIDE SEQUENCE [LARGE SCALE GENOMIC DNA]</scope>
    <source>
        <strain evidence="2">Rf_01</strain>
        <tissue evidence="2">Aerial parts of the thallus</tissue>
    </source>
</reference>
<dbReference type="AlphaFoldDB" id="A0ABD1YZB0"/>
<evidence type="ECO:0000259" key="1">
    <source>
        <dbReference type="PROSITE" id="PS51382"/>
    </source>
</evidence>
<sequence length="74" mass="8981">MVKFSKQLEGQLVPEWRPAYVNYKNLKELKLLEQKPRRVYSGWHFAVFQSGHEFQHLAQTRQQQPRPRSEHFES</sequence>
<gene>
    <name evidence="2" type="ORF">R1flu_006166</name>
</gene>
<feature type="domain" description="SPX" evidence="1">
    <location>
        <begin position="2"/>
        <end position="74"/>
    </location>
</feature>
<keyword evidence="3" id="KW-1185">Reference proteome</keyword>
<dbReference type="InterPro" id="IPR004331">
    <property type="entry name" value="SPX_dom"/>
</dbReference>
<accession>A0ABD1YZB0</accession>
<dbReference type="Proteomes" id="UP001605036">
    <property type="component" value="Unassembled WGS sequence"/>
</dbReference>
<evidence type="ECO:0000313" key="3">
    <source>
        <dbReference type="Proteomes" id="UP001605036"/>
    </source>
</evidence>
<organism evidence="2 3">
    <name type="scientific">Riccia fluitans</name>
    <dbReference type="NCBI Taxonomy" id="41844"/>
    <lineage>
        <taxon>Eukaryota</taxon>
        <taxon>Viridiplantae</taxon>
        <taxon>Streptophyta</taxon>
        <taxon>Embryophyta</taxon>
        <taxon>Marchantiophyta</taxon>
        <taxon>Marchantiopsida</taxon>
        <taxon>Marchantiidae</taxon>
        <taxon>Marchantiales</taxon>
        <taxon>Ricciaceae</taxon>
        <taxon>Riccia</taxon>
    </lineage>
</organism>
<protein>
    <recommendedName>
        <fullName evidence="1">SPX domain-containing protein</fullName>
    </recommendedName>
</protein>
<comment type="caution">
    <text evidence="2">The sequence shown here is derived from an EMBL/GenBank/DDBJ whole genome shotgun (WGS) entry which is preliminary data.</text>
</comment>
<dbReference type="PROSITE" id="PS51382">
    <property type="entry name" value="SPX"/>
    <property type="match status" value="1"/>
</dbReference>
<name>A0ABD1YZB0_9MARC</name>
<proteinExistence type="predicted"/>